<evidence type="ECO:0008006" key="5">
    <source>
        <dbReference type="Google" id="ProtNLM"/>
    </source>
</evidence>
<name>A0A2S2KPX6_9ARCH</name>
<dbReference type="Gene3D" id="1.10.287.1490">
    <property type="match status" value="1"/>
</dbReference>
<dbReference type="AlphaFoldDB" id="A0A2S2KPX6"/>
<dbReference type="Proteomes" id="UP000245829">
    <property type="component" value="Unassembled WGS sequence"/>
</dbReference>
<sequence>MGLFGKKKEEAETVSQNSEEYVLKEELEAEVEKLQEEFRAKQGQLDEITQKIKSVKEEYDATVGNLMLVKKELNQKKMEHDIIQRECKEMEARIKNAEKIKDSKSIEEFKQTEENLAKLKRELEEFTEKQKELKEEIEQSKSDLHNIRKQQIDTQKELDEANSRLYNAKEELNRKDQFQDIDVLTPKEKQFITGEKSNEKSSAGIIEAASAVVGSLKSKLSMTEKELETVQLLLEKEREEHQVTKKELDEIKTLSKKLEES</sequence>
<keyword evidence="4" id="KW-1185">Reference proteome</keyword>
<comment type="caution">
    <text evidence="3">The sequence shown here is derived from an EMBL/GenBank/DDBJ whole genome shotgun (WGS) entry which is preliminary data.</text>
</comment>
<protein>
    <recommendedName>
        <fullName evidence="5">DNA repair protein</fullName>
    </recommendedName>
</protein>
<reference evidence="3 4" key="1">
    <citation type="submission" date="2018-05" db="EMBL/GenBank/DDBJ databases">
        <title>genome sequencing of Nitrosopumilus sp. NM25.</title>
        <authorList>
            <person name="Mori K."/>
            <person name="Nakagawa T."/>
        </authorList>
    </citation>
    <scope>NUCLEOTIDE SEQUENCE [LARGE SCALE GENOMIC DNA]</scope>
    <source>
        <strain evidence="3 4">NM25</strain>
    </source>
</reference>
<organism evidence="3 4">
    <name type="scientific">Nitrosopumilus zosterae</name>
    <dbReference type="NCBI Taxonomy" id="718286"/>
    <lineage>
        <taxon>Archaea</taxon>
        <taxon>Nitrososphaerota</taxon>
        <taxon>Nitrososphaeria</taxon>
        <taxon>Nitrosopumilales</taxon>
        <taxon>Nitrosopumilaceae</taxon>
        <taxon>Nitrosopumilus</taxon>
    </lineage>
</organism>
<keyword evidence="1" id="KW-0175">Coiled coil</keyword>
<dbReference type="OrthoDB" id="3152at2157"/>
<evidence type="ECO:0000256" key="1">
    <source>
        <dbReference type="SAM" id="Coils"/>
    </source>
</evidence>
<evidence type="ECO:0000256" key="2">
    <source>
        <dbReference type="SAM" id="MobiDB-lite"/>
    </source>
</evidence>
<evidence type="ECO:0000313" key="3">
    <source>
        <dbReference type="EMBL" id="GBH33525.1"/>
    </source>
</evidence>
<feature type="coiled-coil region" evidence="1">
    <location>
        <begin position="220"/>
        <end position="254"/>
    </location>
</feature>
<accession>A0A2S2KPX6</accession>
<dbReference type="RefSeq" id="WP_109876169.1">
    <property type="nucleotide sequence ID" value="NZ_AP026695.1"/>
</dbReference>
<dbReference type="GeneID" id="76209653"/>
<dbReference type="EMBL" id="BGKI01000001">
    <property type="protein sequence ID" value="GBH33525.1"/>
    <property type="molecule type" value="Genomic_DNA"/>
</dbReference>
<proteinExistence type="predicted"/>
<feature type="region of interest" description="Disordered" evidence="2">
    <location>
        <begin position="130"/>
        <end position="149"/>
    </location>
</feature>
<gene>
    <name evidence="3" type="ORF">NZNM25_03160</name>
</gene>
<evidence type="ECO:0000313" key="4">
    <source>
        <dbReference type="Proteomes" id="UP000245829"/>
    </source>
</evidence>